<reference evidence="1 2" key="1">
    <citation type="submission" date="2018-05" db="EMBL/GenBank/DDBJ databases">
        <title>Genomic Encyclopedia of Type Strains, Phase IV (KMG-V): Genome sequencing to study the core and pangenomes of soil and plant-associated prokaryotes.</title>
        <authorList>
            <person name="Whitman W."/>
        </authorList>
    </citation>
    <scope>NUCLEOTIDE SEQUENCE [LARGE SCALE GENOMIC DNA]</scope>
    <source>
        <strain evidence="1 2">SIr-6563</strain>
    </source>
</reference>
<dbReference type="Proteomes" id="UP000247515">
    <property type="component" value="Unassembled WGS sequence"/>
</dbReference>
<protein>
    <submittedName>
        <fullName evidence="1">Uncharacterized protein</fullName>
    </submittedName>
</protein>
<dbReference type="EMBL" id="QJJV01000020">
    <property type="protein sequence ID" value="PXX10804.1"/>
    <property type="molecule type" value="Genomic_DNA"/>
</dbReference>
<organism evidence="1 2">
    <name type="scientific">Paraburkholderia tropica</name>
    <dbReference type="NCBI Taxonomy" id="92647"/>
    <lineage>
        <taxon>Bacteria</taxon>
        <taxon>Pseudomonadati</taxon>
        <taxon>Pseudomonadota</taxon>
        <taxon>Betaproteobacteria</taxon>
        <taxon>Burkholderiales</taxon>
        <taxon>Burkholderiaceae</taxon>
        <taxon>Paraburkholderia</taxon>
    </lineage>
</organism>
<comment type="caution">
    <text evidence="1">The sequence shown here is derived from an EMBL/GenBank/DDBJ whole genome shotgun (WGS) entry which is preliminary data.</text>
</comment>
<proteinExistence type="predicted"/>
<evidence type="ECO:0000313" key="2">
    <source>
        <dbReference type="Proteomes" id="UP000247515"/>
    </source>
</evidence>
<dbReference type="RefSeq" id="WP_110328765.1">
    <property type="nucleotide sequence ID" value="NZ_QJJV01000020.1"/>
</dbReference>
<keyword evidence="2" id="KW-1185">Reference proteome</keyword>
<evidence type="ECO:0000313" key="1">
    <source>
        <dbReference type="EMBL" id="PXX10804.1"/>
    </source>
</evidence>
<name>A0ABX5MHG5_9BURK</name>
<accession>A0ABX5MHG5</accession>
<sequence>MTRYRWLQAEWPLPIRSLAKKIQQQSFADGASNGFIMDRVRENSLEARYIERYEYEETVSDPFGKELTLRRLEFRQTAFRASPNLPGLELVDAPRSVQGLMSQLIEVCNFDLVISPFTVNVMHWAERFEGSFDGPIVIDSIQLGALQVGRGVRAKVVLKGEEDVRSACDKLVSGKKHVLEKLQFRALRDGTGTTVLMANNASVKIDSVGLHDETLAALRASLPHYNID</sequence>
<gene>
    <name evidence="1" type="ORF">C7400_12073</name>
</gene>